<keyword evidence="5" id="KW-1185">Reference proteome</keyword>
<proteinExistence type="predicted"/>
<dbReference type="InterPro" id="IPR027417">
    <property type="entry name" value="P-loop_NTPase"/>
</dbReference>
<evidence type="ECO:0000313" key="5">
    <source>
        <dbReference type="Proteomes" id="UP000515472"/>
    </source>
</evidence>
<dbReference type="InterPro" id="IPR003439">
    <property type="entry name" value="ABC_transporter-like_ATP-bd"/>
</dbReference>
<accession>A0A6S6LZ13</accession>
<dbReference type="RefSeq" id="WP_185244449.1">
    <property type="nucleotide sequence ID" value="NZ_AP023213.1"/>
</dbReference>
<dbReference type="PROSITE" id="PS00211">
    <property type="entry name" value="ABC_TRANSPORTER_1"/>
    <property type="match status" value="1"/>
</dbReference>
<organism evidence="4 5">
    <name type="scientific">Citrifermentans bremense</name>
    <dbReference type="NCBI Taxonomy" id="60035"/>
    <lineage>
        <taxon>Bacteria</taxon>
        <taxon>Pseudomonadati</taxon>
        <taxon>Thermodesulfobacteriota</taxon>
        <taxon>Desulfuromonadia</taxon>
        <taxon>Geobacterales</taxon>
        <taxon>Geobacteraceae</taxon>
        <taxon>Citrifermentans</taxon>
    </lineage>
</organism>
<dbReference type="PANTHER" id="PTHR43038">
    <property type="entry name" value="ATP-BINDING CASSETTE, SUB-FAMILY H, MEMBER 1"/>
    <property type="match status" value="1"/>
</dbReference>
<reference evidence="4 5" key="1">
    <citation type="submission" date="2020-06" db="EMBL/GenBank/DDBJ databases">
        <title>Interaction of electrochemicaly active bacteria, Geobacter bremensis R4 on different carbon anode.</title>
        <authorList>
            <person name="Meng L."/>
            <person name="Yoshida N."/>
        </authorList>
    </citation>
    <scope>NUCLEOTIDE SEQUENCE [LARGE SCALE GENOMIC DNA]</scope>
    <source>
        <strain evidence="4 5">R4</strain>
    </source>
</reference>
<evidence type="ECO:0000313" key="4">
    <source>
        <dbReference type="EMBL" id="BCG46190.1"/>
    </source>
</evidence>
<dbReference type="EMBL" id="AP023213">
    <property type="protein sequence ID" value="BCG46190.1"/>
    <property type="molecule type" value="Genomic_DNA"/>
</dbReference>
<dbReference type="InterPro" id="IPR003593">
    <property type="entry name" value="AAA+_ATPase"/>
</dbReference>
<dbReference type="Pfam" id="PF00005">
    <property type="entry name" value="ABC_tran"/>
    <property type="match status" value="1"/>
</dbReference>
<feature type="domain" description="ABC transporter" evidence="3">
    <location>
        <begin position="17"/>
        <end position="246"/>
    </location>
</feature>
<dbReference type="SUPFAM" id="SSF52540">
    <property type="entry name" value="P-loop containing nucleoside triphosphate hydrolases"/>
    <property type="match status" value="1"/>
</dbReference>
<dbReference type="Gene3D" id="3.40.50.300">
    <property type="entry name" value="P-loop containing nucleotide triphosphate hydrolases"/>
    <property type="match status" value="1"/>
</dbReference>
<dbReference type="PANTHER" id="PTHR43038:SF3">
    <property type="entry name" value="ABC TRANSPORTER G FAMILY MEMBER 20 ISOFORM X1"/>
    <property type="match status" value="1"/>
</dbReference>
<evidence type="ECO:0000256" key="2">
    <source>
        <dbReference type="ARBA" id="ARBA00022840"/>
    </source>
</evidence>
<name>A0A6S6LZ13_9BACT</name>
<keyword evidence="1" id="KW-0547">Nucleotide-binding</keyword>
<dbReference type="AlphaFoldDB" id="A0A6S6LZ13"/>
<evidence type="ECO:0000256" key="1">
    <source>
        <dbReference type="ARBA" id="ARBA00022741"/>
    </source>
</evidence>
<dbReference type="SMART" id="SM00382">
    <property type="entry name" value="AAA"/>
    <property type="match status" value="1"/>
</dbReference>
<dbReference type="CDD" id="cd03230">
    <property type="entry name" value="ABC_DR_subfamily_A"/>
    <property type="match status" value="1"/>
</dbReference>
<keyword evidence="2 4" id="KW-0067">ATP-binding</keyword>
<dbReference type="KEGG" id="gbn:GEOBRER4_09400"/>
<dbReference type="Proteomes" id="UP000515472">
    <property type="component" value="Chromosome"/>
</dbReference>
<gene>
    <name evidence="4" type="ORF">GEOBRER4_n0975</name>
</gene>
<dbReference type="InterPro" id="IPR017871">
    <property type="entry name" value="ABC_transporter-like_CS"/>
</dbReference>
<dbReference type="PROSITE" id="PS50893">
    <property type="entry name" value="ABC_TRANSPORTER_2"/>
    <property type="match status" value="1"/>
</dbReference>
<evidence type="ECO:0000259" key="3">
    <source>
        <dbReference type="PROSITE" id="PS50893"/>
    </source>
</evidence>
<sequence length="319" mass="34913">MSGDTPTTNAQSPQPQVSLRELTRRFGDFTAVNRVTLDVARGEIFGFLGPNGAGKSTTIRMLCGILPPTSGSGTVAGYDIATQSEQIKNQIGYMSQKFSLYEELTVEENIDFYSGIYRIPAEKKRERKEWVIEMAGLAEQRGTRAAALSGGWKQRLALGCAVLHEPPIVFLDEPTSGVDPISRRSFWELIYRLSGEGVTIFVTTHYMEEAECCDRLGFIFGGELIALGTPAQLKAEFPGEIVEVGCERPFELLQRIESLPGVKSAALFGAGLHLAVENAGQAIAAIKKEVPDLDLRMERITPSLEDLFVSFMEAQGTRG</sequence>
<dbReference type="GO" id="GO:0016887">
    <property type="term" value="F:ATP hydrolysis activity"/>
    <property type="evidence" value="ECO:0007669"/>
    <property type="project" value="InterPro"/>
</dbReference>
<protein>
    <submittedName>
        <fullName evidence="4">Efflux ABC transporter, ATP-binding protein</fullName>
    </submittedName>
</protein>
<dbReference type="GO" id="GO:0005524">
    <property type="term" value="F:ATP binding"/>
    <property type="evidence" value="ECO:0007669"/>
    <property type="project" value="UniProtKB-KW"/>
</dbReference>